<comment type="subcellular location">
    <subcellularLocation>
        <location evidence="1">Cytoplasm</location>
    </subcellularLocation>
</comment>
<evidence type="ECO:0000259" key="6">
    <source>
        <dbReference type="Pfam" id="PF19047"/>
    </source>
</evidence>
<dbReference type="CDD" id="cd22223">
    <property type="entry name" value="HkD_HkRP"/>
    <property type="match status" value="1"/>
</dbReference>
<keyword evidence="2" id="KW-0963">Cytoplasm</keyword>
<feature type="region of interest" description="Disordered" evidence="5">
    <location>
        <begin position="629"/>
        <end position="652"/>
    </location>
</feature>
<reference evidence="8" key="1">
    <citation type="submission" date="2020-12" db="UniProtKB">
        <authorList>
            <consortium name="WormBaseParasite"/>
        </authorList>
    </citation>
    <scope>IDENTIFICATION</scope>
    <source>
        <strain evidence="8">MHco3</strain>
    </source>
</reference>
<feature type="coiled-coil region" evidence="4">
    <location>
        <begin position="258"/>
        <end position="549"/>
    </location>
</feature>
<dbReference type="GO" id="GO:0005737">
    <property type="term" value="C:cytoplasm"/>
    <property type="evidence" value="ECO:0007669"/>
    <property type="project" value="UniProtKB-SubCell"/>
</dbReference>
<protein>
    <submittedName>
        <fullName evidence="8">HOOK_N domain-containing protein</fullName>
    </submittedName>
</protein>
<feature type="domain" description="HOOK N-terminal" evidence="6">
    <location>
        <begin position="43"/>
        <end position="168"/>
    </location>
</feature>
<feature type="compositionally biased region" description="Basic and acidic residues" evidence="5">
    <location>
        <begin position="643"/>
        <end position="652"/>
    </location>
</feature>
<evidence type="ECO:0000256" key="3">
    <source>
        <dbReference type="ARBA" id="ARBA00023054"/>
    </source>
</evidence>
<sequence>MNERQFWEHPLGSWLNDVALGISPVVDEKNWRSPSRFDLPLQYGELCDGVLLSVLFHQIDPSSVDVVSPREVRFDDQDLRARQRLFIALIDAIRRLYKRRLRQLIVLSPPDIFSIVRNPRPDVSGEELNKFVLLLLGCAVQGDKKKTFVSRITKLEKRLQQGIAKEIQKITETSSVVLSIDSLARYDSTVVDHIEQLMEQRDAYAQTLFQMADTESDGGGSSTESSSVNGEIELTQRRIEKRPSRRTPSPPFLDRHSTVELSAKNAELRKLRKETEDKDDRINELSDELEAVETEVRKLKDERIELIKDARAAKDLRDELDCVQQKLDRLEKLERENSHLHEKLAKLEYVQSQLEHQRADNATLEMSIEQLENELELLRQEKKNQNETQTRLTEAQQSIRGLQTDIGVKNTKIEELLVEQSRLENELMLVNTKMLEMERRMDCSSNAPQESFGSLADEMADSEKSEMMQLRLENRKLRSHLESTENSTVSSAELEQLKSEMEQRERVFAETRAENELMQRQLHTAESTVSQLNQEILQATTEREKLRAERDESVMSLIDARKKFAQFQTEFGRKFEQEAQTKVMEVEAELQELRRKLSSVTEERKQTEKQLQRVCEEQKSLRVTVDELREEKENAETQSANSERARRNAEAERNSLKARLEALDAECEELRERARCAEDASRRLAACERRLAEQQTRIGDLEAENRTLQQQMELESQKTQRLREDLVTEKSKGAELVGRLRSVCAAIALNGGKIDVEMDDHQLIDSIDNVIMGALNAAKREADALRLQQHTQIAELNDLKSDIEKLRRSESVSLNESDDRVRELSKENVSLKEQVFLAQEKVRELQVEVAAKNSEIASAKRGIEELSRNSTTASASNTELARLQVSLRNLQLQEELLREDNAQLRVQIDLAEKSRLIAKKDADSLAAMHQALLSDHDRLQNLHDLLTQDYERARLENVDMKSKLKSQRPIAVSHSRELDEMRTALEHERTERDRQLRAYADLHNEQGALKRELDQIRKENDCLSRNCDGLGSEVRKLKLAEQAQRATVEDLMTTVEEQTKSIQAKEIEIAKLHNAIELLTKVNRVYEEESKNLGRQVETLLHYNRELQEKALSEKNVAHLEQKQFQDKLNALQRHKEKLEEKIMDQYRSMENKKSAERQKQPLVKRAAKALINRRRPSVPSGGSTTEDSSVYSADEGSPPLVNGIDDFDPFPPTCSSSEDHDRVTPPHESTFTSLEAIHNDFVRFRNDAVGGSLRDYSPRRTPTLNQVSYNGPEKSADGPQISALPPRAPIRNIGATASLRTRPPPPPYSSNGKQKPPPYPGRASSVTSSCSTPLPPSFVPQSASTPKSDKGSPVREIQKPLDVVVGEGERRTFVREKEERLDKAMSIYENVQQAEVRANESTVWYEYGCV</sequence>
<dbReference type="SUPFAM" id="SSF116907">
    <property type="entry name" value="Hook domain"/>
    <property type="match status" value="1"/>
</dbReference>
<dbReference type="Gene3D" id="1.10.418.10">
    <property type="entry name" value="Calponin-like domain"/>
    <property type="match status" value="1"/>
</dbReference>
<dbReference type="InterPro" id="IPR043936">
    <property type="entry name" value="HOOK_N"/>
</dbReference>
<feature type="region of interest" description="Disordered" evidence="5">
    <location>
        <begin position="1251"/>
        <end position="1359"/>
    </location>
</feature>
<dbReference type="GO" id="GO:0051959">
    <property type="term" value="F:dynein light intermediate chain binding"/>
    <property type="evidence" value="ECO:0007669"/>
    <property type="project" value="TreeGrafter"/>
</dbReference>
<dbReference type="InterPro" id="IPR036872">
    <property type="entry name" value="CH_dom_sf"/>
</dbReference>
<dbReference type="PANTHER" id="PTHR18947:SF28">
    <property type="entry name" value="GIRDIN, ISOFORM A"/>
    <property type="match status" value="1"/>
</dbReference>
<feature type="coiled-coil region" evidence="4">
    <location>
        <begin position="999"/>
        <end position="1156"/>
    </location>
</feature>
<evidence type="ECO:0000256" key="1">
    <source>
        <dbReference type="ARBA" id="ARBA00004496"/>
    </source>
</evidence>
<feature type="coiled-coil region" evidence="4">
    <location>
        <begin position="814"/>
        <end position="956"/>
    </location>
</feature>
<name>A0A7I4YZK7_HAECO</name>
<evidence type="ECO:0000313" key="7">
    <source>
        <dbReference type="Proteomes" id="UP000025227"/>
    </source>
</evidence>
<dbReference type="GO" id="GO:0031122">
    <property type="term" value="P:cytoplasmic microtubule organization"/>
    <property type="evidence" value="ECO:0007669"/>
    <property type="project" value="TreeGrafter"/>
</dbReference>
<evidence type="ECO:0000256" key="5">
    <source>
        <dbReference type="SAM" id="MobiDB-lite"/>
    </source>
</evidence>
<dbReference type="OrthoDB" id="10254988at2759"/>
<dbReference type="PANTHER" id="PTHR18947">
    <property type="entry name" value="HOOK PROTEINS"/>
    <property type="match status" value="1"/>
</dbReference>
<feature type="compositionally biased region" description="Polar residues" evidence="5">
    <location>
        <begin position="1261"/>
        <end position="1270"/>
    </location>
</feature>
<organism evidence="7 8">
    <name type="scientific">Haemonchus contortus</name>
    <name type="common">Barber pole worm</name>
    <dbReference type="NCBI Taxonomy" id="6289"/>
    <lineage>
        <taxon>Eukaryota</taxon>
        <taxon>Metazoa</taxon>
        <taxon>Ecdysozoa</taxon>
        <taxon>Nematoda</taxon>
        <taxon>Chromadorea</taxon>
        <taxon>Rhabditida</taxon>
        <taxon>Rhabditina</taxon>
        <taxon>Rhabditomorpha</taxon>
        <taxon>Strongyloidea</taxon>
        <taxon>Trichostrongylidae</taxon>
        <taxon>Haemonchus</taxon>
    </lineage>
</organism>
<dbReference type="GO" id="GO:0008017">
    <property type="term" value="F:microtubule binding"/>
    <property type="evidence" value="ECO:0007669"/>
    <property type="project" value="TreeGrafter"/>
</dbReference>
<feature type="region of interest" description="Disordered" evidence="5">
    <location>
        <begin position="213"/>
        <end position="256"/>
    </location>
</feature>
<dbReference type="Gene3D" id="1.20.5.1160">
    <property type="entry name" value="Vasodilator-stimulated phosphoprotein"/>
    <property type="match status" value="1"/>
</dbReference>
<dbReference type="GO" id="GO:0030705">
    <property type="term" value="P:cytoskeleton-dependent intracellular transport"/>
    <property type="evidence" value="ECO:0007669"/>
    <property type="project" value="InterPro"/>
</dbReference>
<evidence type="ECO:0000256" key="2">
    <source>
        <dbReference type="ARBA" id="ARBA00022490"/>
    </source>
</evidence>
<feature type="region of interest" description="Disordered" evidence="5">
    <location>
        <begin position="1170"/>
        <end position="1229"/>
    </location>
</feature>
<keyword evidence="7" id="KW-1185">Reference proteome</keyword>
<accession>A0A7I4YZK7</accession>
<dbReference type="OMA" id="HRNSFQG"/>
<feature type="compositionally biased region" description="Polar residues" evidence="5">
    <location>
        <begin position="1181"/>
        <end position="1192"/>
    </location>
</feature>
<feature type="compositionally biased region" description="Basic and acidic residues" evidence="5">
    <location>
        <begin position="1348"/>
        <end position="1359"/>
    </location>
</feature>
<dbReference type="Pfam" id="PF19047">
    <property type="entry name" value="HOOK_N"/>
    <property type="match status" value="1"/>
</dbReference>
<keyword evidence="3 4" id="KW-0175">Coiled coil</keyword>
<proteinExistence type="predicted"/>
<dbReference type="GO" id="GO:0005813">
    <property type="term" value="C:centrosome"/>
    <property type="evidence" value="ECO:0007669"/>
    <property type="project" value="TreeGrafter"/>
</dbReference>
<dbReference type="WBParaSite" id="HCON_00163070-00002">
    <property type="protein sequence ID" value="HCON_00163070-00002"/>
    <property type="gene ID" value="HCON_00163070"/>
</dbReference>
<dbReference type="Proteomes" id="UP000025227">
    <property type="component" value="Unplaced"/>
</dbReference>
<evidence type="ECO:0000313" key="8">
    <source>
        <dbReference type="WBParaSite" id="HCON_00163070-00002"/>
    </source>
</evidence>
<evidence type="ECO:0000256" key="4">
    <source>
        <dbReference type="SAM" id="Coils"/>
    </source>
</evidence>